<dbReference type="Pfam" id="PF20605">
    <property type="entry name" value="Antitox_RHH"/>
    <property type="match status" value="1"/>
</dbReference>
<gene>
    <name evidence="2" type="ORF">NSPWAT_0656</name>
</gene>
<name>A0ABM9HBM1_9BACT</name>
<feature type="domain" description="Antitoxin-like ribbon-helix-helix" evidence="1">
    <location>
        <begin position="47"/>
        <end position="92"/>
    </location>
</feature>
<dbReference type="InterPro" id="IPR046765">
    <property type="entry name" value="Antitox_RHH"/>
</dbReference>
<reference evidence="2 3" key="1">
    <citation type="submission" date="2022-09" db="EMBL/GenBank/DDBJ databases">
        <authorList>
            <person name="Kop L."/>
        </authorList>
    </citation>
    <scope>NUCLEOTIDE SEQUENCE [LARGE SCALE GENOMIC DNA]</scope>
    <source>
        <strain evidence="2 3">347</strain>
    </source>
</reference>
<evidence type="ECO:0000259" key="1">
    <source>
        <dbReference type="Pfam" id="PF20605"/>
    </source>
</evidence>
<evidence type="ECO:0000313" key="3">
    <source>
        <dbReference type="Proteomes" id="UP001157733"/>
    </source>
</evidence>
<dbReference type="EMBL" id="OX336137">
    <property type="protein sequence ID" value="CAI2717515.1"/>
    <property type="molecule type" value="Genomic_DNA"/>
</dbReference>
<organism evidence="2 3">
    <name type="scientific">Nitrospina watsonii</name>
    <dbReference type="NCBI Taxonomy" id="1323948"/>
    <lineage>
        <taxon>Bacteria</taxon>
        <taxon>Pseudomonadati</taxon>
        <taxon>Nitrospinota/Tectimicrobiota group</taxon>
        <taxon>Nitrospinota</taxon>
        <taxon>Nitrospinia</taxon>
        <taxon>Nitrospinales</taxon>
        <taxon>Nitrospinaceae</taxon>
        <taxon>Nitrospina</taxon>
    </lineage>
</organism>
<evidence type="ECO:0000313" key="2">
    <source>
        <dbReference type="EMBL" id="CAI2717515.1"/>
    </source>
</evidence>
<keyword evidence="3" id="KW-1185">Reference proteome</keyword>
<accession>A0ABM9HBM1</accession>
<dbReference type="RefSeq" id="WP_282010452.1">
    <property type="nucleotide sequence ID" value="NZ_OX336137.1"/>
</dbReference>
<dbReference type="Proteomes" id="UP001157733">
    <property type="component" value="Chromosome"/>
</dbReference>
<proteinExistence type="predicted"/>
<protein>
    <recommendedName>
        <fullName evidence="1">Antitoxin-like ribbon-helix-helix domain-containing protein</fullName>
    </recommendedName>
</protein>
<sequence length="98" mass="10689">MERKNLQDALLKSANGLANEEAAIMVEAEDAVVTQTKPTRSKVAKTGKVNVTGYFDPEVKSSLRLIQAKTGKTIQDILAEALNDVFAKYKVPETAPRN</sequence>